<sequence>CEKGWKYFGLNCYYFSTSKLNWTRSRDECVEKGGHLVIITSKAEQVYVYSQIQETHWIGLNDLETEGKWMWVNNQPLQETGVMFWFSAPEGPNEPDNWKMVDPSGENCGALGNVAYTNYWFDASCSELKKFICENGE</sequence>
<evidence type="ECO:0000259" key="3">
    <source>
        <dbReference type="PROSITE" id="PS50041"/>
    </source>
</evidence>
<dbReference type="InterPro" id="IPR001304">
    <property type="entry name" value="C-type_lectin-like"/>
</dbReference>
<keyword evidence="2" id="KW-1015">Disulfide bond</keyword>
<dbReference type="Proteomes" id="UP001205998">
    <property type="component" value="Unassembled WGS sequence"/>
</dbReference>
<dbReference type="Pfam" id="PF00059">
    <property type="entry name" value="Lectin_C"/>
    <property type="match status" value="1"/>
</dbReference>
<evidence type="ECO:0000313" key="4">
    <source>
        <dbReference type="EMBL" id="KAI5621701.1"/>
    </source>
</evidence>
<keyword evidence="5" id="KW-1185">Reference proteome</keyword>
<evidence type="ECO:0000256" key="1">
    <source>
        <dbReference type="ARBA" id="ARBA00022734"/>
    </source>
</evidence>
<comment type="caution">
    <text evidence="4">The sequence shown here is derived from an EMBL/GenBank/DDBJ whole genome shotgun (WGS) entry which is preliminary data.</text>
</comment>
<dbReference type="SMART" id="SM00034">
    <property type="entry name" value="CLECT"/>
    <property type="match status" value="1"/>
</dbReference>
<dbReference type="GO" id="GO:0030246">
    <property type="term" value="F:carbohydrate binding"/>
    <property type="evidence" value="ECO:0007669"/>
    <property type="project" value="UniProtKB-KW"/>
</dbReference>
<dbReference type="InterPro" id="IPR016186">
    <property type="entry name" value="C-type_lectin-like/link_sf"/>
</dbReference>
<gene>
    <name evidence="4" type="ORF">C0J50_18758</name>
</gene>
<dbReference type="InterPro" id="IPR033989">
    <property type="entry name" value="CD209-like_CTLD"/>
</dbReference>
<protein>
    <submittedName>
        <fullName evidence="4">Immune-related, lectin-like receptor 1</fullName>
    </submittedName>
</protein>
<feature type="non-terminal residue" evidence="4">
    <location>
        <position position="1"/>
    </location>
</feature>
<dbReference type="InterPro" id="IPR050111">
    <property type="entry name" value="C-type_lectin/snaclec_domain"/>
</dbReference>
<dbReference type="SUPFAM" id="SSF56436">
    <property type="entry name" value="C-type lectin-like"/>
    <property type="match status" value="1"/>
</dbReference>
<name>A0AAD5FMB3_SILAS</name>
<dbReference type="PROSITE" id="PS50041">
    <property type="entry name" value="C_TYPE_LECTIN_2"/>
    <property type="match status" value="1"/>
</dbReference>
<dbReference type="InterPro" id="IPR016187">
    <property type="entry name" value="CTDL_fold"/>
</dbReference>
<dbReference type="InterPro" id="IPR018378">
    <property type="entry name" value="C-type_lectin_CS"/>
</dbReference>
<reference evidence="4" key="1">
    <citation type="submission" date="2018-07" db="EMBL/GenBank/DDBJ databases">
        <title>Comparative genomics of catfishes provides insights into carnivory and benthic adaptation.</title>
        <authorList>
            <person name="Zhang Y."/>
            <person name="Wang D."/>
            <person name="Peng Z."/>
            <person name="Zheng S."/>
            <person name="Shao F."/>
            <person name="Tao W."/>
        </authorList>
    </citation>
    <scope>NUCLEOTIDE SEQUENCE</scope>
    <source>
        <strain evidence="4">Chongqing</strain>
    </source>
</reference>
<dbReference type="PROSITE" id="PS00615">
    <property type="entry name" value="C_TYPE_LECTIN_1"/>
    <property type="match status" value="1"/>
</dbReference>
<feature type="domain" description="C-type lectin" evidence="3">
    <location>
        <begin position="8"/>
        <end position="134"/>
    </location>
</feature>
<evidence type="ECO:0000256" key="2">
    <source>
        <dbReference type="ARBA" id="ARBA00023157"/>
    </source>
</evidence>
<evidence type="ECO:0000313" key="5">
    <source>
        <dbReference type="Proteomes" id="UP001205998"/>
    </source>
</evidence>
<proteinExistence type="predicted"/>
<dbReference type="PANTHER" id="PTHR22803">
    <property type="entry name" value="MANNOSE, PHOSPHOLIPASE, LECTIN RECEPTOR RELATED"/>
    <property type="match status" value="1"/>
</dbReference>
<dbReference type="AlphaFoldDB" id="A0AAD5FMB3"/>
<dbReference type="Gene3D" id="3.10.100.10">
    <property type="entry name" value="Mannose-Binding Protein A, subunit A"/>
    <property type="match status" value="1"/>
</dbReference>
<dbReference type="CDD" id="cd03590">
    <property type="entry name" value="CLECT_DC-SIGN_like"/>
    <property type="match status" value="1"/>
</dbReference>
<organism evidence="4 5">
    <name type="scientific">Silurus asotus</name>
    <name type="common">Amur catfish</name>
    <name type="synonym">Parasilurus asotus</name>
    <dbReference type="NCBI Taxonomy" id="30991"/>
    <lineage>
        <taxon>Eukaryota</taxon>
        <taxon>Metazoa</taxon>
        <taxon>Chordata</taxon>
        <taxon>Craniata</taxon>
        <taxon>Vertebrata</taxon>
        <taxon>Euteleostomi</taxon>
        <taxon>Actinopterygii</taxon>
        <taxon>Neopterygii</taxon>
        <taxon>Teleostei</taxon>
        <taxon>Ostariophysi</taxon>
        <taxon>Siluriformes</taxon>
        <taxon>Siluridae</taxon>
        <taxon>Silurus</taxon>
    </lineage>
</organism>
<accession>A0AAD5FMB3</accession>
<keyword evidence="1" id="KW-0430">Lectin</keyword>
<dbReference type="EMBL" id="MU551630">
    <property type="protein sequence ID" value="KAI5621701.1"/>
    <property type="molecule type" value="Genomic_DNA"/>
</dbReference>
<keyword evidence="4" id="KW-0675">Receptor</keyword>